<dbReference type="InterPro" id="IPR036638">
    <property type="entry name" value="HLH_DNA-bd_sf"/>
</dbReference>
<keyword evidence="8" id="KW-1185">Reference proteome</keyword>
<evidence type="ECO:0000313" key="8">
    <source>
        <dbReference type="Proteomes" id="UP001347796"/>
    </source>
</evidence>
<gene>
    <name evidence="7" type="ORF">SNE40_013808</name>
</gene>
<evidence type="ECO:0000256" key="3">
    <source>
        <dbReference type="ARBA" id="ARBA00023163"/>
    </source>
</evidence>
<feature type="compositionally biased region" description="Basic residues" evidence="5">
    <location>
        <begin position="306"/>
        <end position="316"/>
    </location>
</feature>
<feature type="compositionally biased region" description="Low complexity" evidence="5">
    <location>
        <begin position="245"/>
        <end position="259"/>
    </location>
</feature>
<dbReference type="PANTHER" id="PTHR10985">
    <property type="entry name" value="BASIC HELIX-LOOP-HELIX TRANSCRIPTION FACTOR, HES-RELATED"/>
    <property type="match status" value="1"/>
</dbReference>
<dbReference type="InterPro" id="IPR050370">
    <property type="entry name" value="HES_HEY"/>
</dbReference>
<accession>A0AAN8PR66</accession>
<sequence length="410" mass="46701">MEPNFMESTVTSSNYWKRPREDHDDRSFNFNIKPEDMEYHRGRKSCKQQRDPMSHRIIEKRRRDRMNNCLADLSKLIPHGYIKQGQGRIEKTEIIEMAIKHITSLQVQVKHANKSDVQVSKDEVRQSFIQGFQQCKKEVFNFLVDVEGVSASNPFCSRVCVHLDKKSKEMAEEVTDLQVKPGKEINTESETKFLPIDTDTKCLLPNEADTSKKMTCDADNNDVAMGMTAHRMSDLETDSGVSIKSINNNSTFSSQTSSDDSMEERSKTSKGYYKFKHCIRRRFSKEKESDTSSVSSHEQEREVRPKHVASRYHKSCHSSSPMSSCSSSSSLNNMSITMDNTNNEKREDGESSLTCLPGFVIHPSGTHYVPISVNQSFLPDLFESSSYSSQKVFHPISIPVHFCAAYALKV</sequence>
<dbReference type="AlphaFoldDB" id="A0AAN8PR66"/>
<proteinExistence type="predicted"/>
<dbReference type="Pfam" id="PF07527">
    <property type="entry name" value="Hairy_orange"/>
    <property type="match status" value="1"/>
</dbReference>
<protein>
    <recommendedName>
        <fullName evidence="6">BHLH domain-containing protein</fullName>
    </recommendedName>
</protein>
<feature type="compositionally biased region" description="Basic and acidic residues" evidence="5">
    <location>
        <begin position="18"/>
        <end position="30"/>
    </location>
</feature>
<feature type="domain" description="BHLH" evidence="6">
    <location>
        <begin position="50"/>
        <end position="105"/>
    </location>
</feature>
<keyword evidence="2" id="KW-0805">Transcription regulation</keyword>
<feature type="region of interest" description="Disordered" evidence="5">
    <location>
        <begin position="1"/>
        <end position="30"/>
    </location>
</feature>
<organism evidence="7 8">
    <name type="scientific">Patella caerulea</name>
    <name type="common">Rayed Mediterranean limpet</name>
    <dbReference type="NCBI Taxonomy" id="87958"/>
    <lineage>
        <taxon>Eukaryota</taxon>
        <taxon>Metazoa</taxon>
        <taxon>Spiralia</taxon>
        <taxon>Lophotrochozoa</taxon>
        <taxon>Mollusca</taxon>
        <taxon>Gastropoda</taxon>
        <taxon>Patellogastropoda</taxon>
        <taxon>Patelloidea</taxon>
        <taxon>Patellidae</taxon>
        <taxon>Patella</taxon>
    </lineage>
</organism>
<feature type="compositionally biased region" description="Polar residues" evidence="5">
    <location>
        <begin position="1"/>
        <end position="15"/>
    </location>
</feature>
<comment type="caution">
    <text evidence="7">The sequence shown here is derived from an EMBL/GenBank/DDBJ whole genome shotgun (WGS) entry which is preliminary data.</text>
</comment>
<dbReference type="Gene3D" id="4.10.280.10">
    <property type="entry name" value="Helix-loop-helix DNA-binding domain"/>
    <property type="match status" value="1"/>
</dbReference>
<dbReference type="GO" id="GO:0005634">
    <property type="term" value="C:nucleus"/>
    <property type="evidence" value="ECO:0007669"/>
    <property type="project" value="UniProtKB-SubCell"/>
</dbReference>
<dbReference type="InterPro" id="IPR003650">
    <property type="entry name" value="Orange_dom"/>
</dbReference>
<keyword evidence="4" id="KW-0539">Nucleus</keyword>
<dbReference type="SUPFAM" id="SSF47459">
    <property type="entry name" value="HLH, helix-loop-helix DNA-binding domain"/>
    <property type="match status" value="1"/>
</dbReference>
<feature type="region of interest" description="Disordered" evidence="5">
    <location>
        <begin position="286"/>
        <end position="331"/>
    </location>
</feature>
<evidence type="ECO:0000256" key="5">
    <source>
        <dbReference type="SAM" id="MobiDB-lite"/>
    </source>
</evidence>
<evidence type="ECO:0000256" key="1">
    <source>
        <dbReference type="ARBA" id="ARBA00004123"/>
    </source>
</evidence>
<keyword evidence="3" id="KW-0804">Transcription</keyword>
<name>A0AAN8PR66_PATCE</name>
<dbReference type="Pfam" id="PF00010">
    <property type="entry name" value="HLH"/>
    <property type="match status" value="1"/>
</dbReference>
<dbReference type="GO" id="GO:0006355">
    <property type="term" value="P:regulation of DNA-templated transcription"/>
    <property type="evidence" value="ECO:0007669"/>
    <property type="project" value="InterPro"/>
</dbReference>
<evidence type="ECO:0000256" key="4">
    <source>
        <dbReference type="ARBA" id="ARBA00023242"/>
    </source>
</evidence>
<evidence type="ECO:0000256" key="2">
    <source>
        <dbReference type="ARBA" id="ARBA00023015"/>
    </source>
</evidence>
<feature type="compositionally biased region" description="Low complexity" evidence="5">
    <location>
        <begin position="317"/>
        <end position="331"/>
    </location>
</feature>
<dbReference type="EMBL" id="JAZGQO010000010">
    <property type="protein sequence ID" value="KAK6175320.1"/>
    <property type="molecule type" value="Genomic_DNA"/>
</dbReference>
<dbReference type="PROSITE" id="PS50888">
    <property type="entry name" value="BHLH"/>
    <property type="match status" value="1"/>
</dbReference>
<dbReference type="FunFam" id="4.10.280.10:FF:000079">
    <property type="entry name" value="CLUMA_CG001539, isoform A"/>
    <property type="match status" value="1"/>
</dbReference>
<dbReference type="Gene3D" id="6.10.250.980">
    <property type="match status" value="1"/>
</dbReference>
<dbReference type="Proteomes" id="UP001347796">
    <property type="component" value="Unassembled WGS sequence"/>
</dbReference>
<dbReference type="GO" id="GO:0046983">
    <property type="term" value="F:protein dimerization activity"/>
    <property type="evidence" value="ECO:0007669"/>
    <property type="project" value="InterPro"/>
</dbReference>
<comment type="subcellular location">
    <subcellularLocation>
        <location evidence="1">Nucleus</location>
    </subcellularLocation>
</comment>
<feature type="region of interest" description="Disordered" evidence="5">
    <location>
        <begin position="236"/>
        <end position="266"/>
    </location>
</feature>
<dbReference type="SMART" id="SM00353">
    <property type="entry name" value="HLH"/>
    <property type="match status" value="1"/>
</dbReference>
<evidence type="ECO:0000259" key="6">
    <source>
        <dbReference type="PROSITE" id="PS50888"/>
    </source>
</evidence>
<dbReference type="SUPFAM" id="SSF158457">
    <property type="entry name" value="Orange domain-like"/>
    <property type="match status" value="1"/>
</dbReference>
<reference evidence="7 8" key="1">
    <citation type="submission" date="2024-01" db="EMBL/GenBank/DDBJ databases">
        <title>The genome of the rayed Mediterranean limpet Patella caerulea (Linnaeus, 1758).</title>
        <authorList>
            <person name="Anh-Thu Weber A."/>
            <person name="Halstead-Nussloch G."/>
        </authorList>
    </citation>
    <scope>NUCLEOTIDE SEQUENCE [LARGE SCALE GENOMIC DNA]</scope>
    <source>
        <strain evidence="7">AATW-2023a</strain>
        <tissue evidence="7">Whole specimen</tissue>
    </source>
</reference>
<dbReference type="InterPro" id="IPR011598">
    <property type="entry name" value="bHLH_dom"/>
</dbReference>
<evidence type="ECO:0000313" key="7">
    <source>
        <dbReference type="EMBL" id="KAK6175320.1"/>
    </source>
</evidence>
<dbReference type="GO" id="GO:0003677">
    <property type="term" value="F:DNA binding"/>
    <property type="evidence" value="ECO:0007669"/>
    <property type="project" value="InterPro"/>
</dbReference>